<keyword evidence="3" id="KW-0812">Transmembrane</keyword>
<protein>
    <submittedName>
        <fullName evidence="3">Putative lipoprotein transmembrane</fullName>
    </submittedName>
</protein>
<dbReference type="RefSeq" id="WP_013149073.1">
    <property type="nucleotide sequence ID" value="NC_014207.1"/>
</dbReference>
<dbReference type="Pfam" id="PF16036">
    <property type="entry name" value="Chalcone_3"/>
    <property type="match status" value="1"/>
</dbReference>
<dbReference type="GO" id="GO:0016872">
    <property type="term" value="F:intramolecular lyase activity"/>
    <property type="evidence" value="ECO:0007669"/>
    <property type="project" value="InterPro"/>
</dbReference>
<organism evidence="3 4">
    <name type="scientific">Methylotenera versatilis (strain 301)</name>
    <dbReference type="NCBI Taxonomy" id="666681"/>
    <lineage>
        <taxon>Bacteria</taxon>
        <taxon>Pseudomonadati</taxon>
        <taxon>Pseudomonadota</taxon>
        <taxon>Betaproteobacteria</taxon>
        <taxon>Nitrosomonadales</taxon>
        <taxon>Methylophilaceae</taxon>
        <taxon>Methylotenera</taxon>
    </lineage>
</organism>
<keyword evidence="1" id="KW-0732">Signal</keyword>
<dbReference type="AlphaFoldDB" id="D7DMI8"/>
<dbReference type="InterPro" id="IPR036298">
    <property type="entry name" value="Chalcone_isomerase_sf"/>
</dbReference>
<accession>D7DMI8</accession>
<reference evidence="3 4" key="2">
    <citation type="journal article" date="2011" name="J. Bacteriol.">
        <title>Genomes of three methylotrophs from a single niche uncover genetic and metabolic divergence of Methylophilaceae.</title>
        <authorList>
            <person name="Lapidus A."/>
            <person name="Clum A."/>
            <person name="Labutti K."/>
            <person name="Kaluzhnaya M.G."/>
            <person name="Lim S."/>
            <person name="Beck D.A."/>
            <person name="Glavina Del Rio T."/>
            <person name="Nolan M."/>
            <person name="Mavromatis K."/>
            <person name="Huntemann M."/>
            <person name="Lucas S."/>
            <person name="Lidstrom M.E."/>
            <person name="Ivanova N."/>
            <person name="Chistoserdova L."/>
        </authorList>
    </citation>
    <scope>NUCLEOTIDE SEQUENCE [LARGE SCALE GENOMIC DNA]</scope>
    <source>
        <strain evidence="3 4">301</strain>
    </source>
</reference>
<feature type="signal peptide" evidence="1">
    <location>
        <begin position="1"/>
        <end position="32"/>
    </location>
</feature>
<evidence type="ECO:0000259" key="2">
    <source>
        <dbReference type="Pfam" id="PF16036"/>
    </source>
</evidence>
<dbReference type="Proteomes" id="UP000000383">
    <property type="component" value="Chromosome"/>
</dbReference>
<dbReference type="KEGG" id="meh:M301_2403"/>
<dbReference type="STRING" id="666681.M301_2403"/>
<dbReference type="InterPro" id="IPR016087">
    <property type="entry name" value="Chalcone_isomerase"/>
</dbReference>
<reference evidence="4" key="1">
    <citation type="submission" date="2010-05" db="EMBL/GenBank/DDBJ databases">
        <title>Complete sequence of Methylotenera sp. 301.</title>
        <authorList>
            <person name="Lucas S."/>
            <person name="Copeland A."/>
            <person name="Lapidus A."/>
            <person name="Cheng J.-F."/>
            <person name="Bruce D."/>
            <person name="Goodwin L."/>
            <person name="Pitluck S."/>
            <person name="Clum A."/>
            <person name="Land M."/>
            <person name="Hauser L."/>
            <person name="Kyrpides N."/>
            <person name="Ivanova N."/>
            <person name="Chistoservova L."/>
            <person name="Kalyuzhnaya M."/>
            <person name="Woyke T."/>
        </authorList>
    </citation>
    <scope>NUCLEOTIDE SEQUENCE [LARGE SCALE GENOMIC DNA]</scope>
    <source>
        <strain evidence="4">301</strain>
    </source>
</reference>
<dbReference type="OrthoDB" id="9795336at2"/>
<gene>
    <name evidence="3" type="ordered locus">M301_2403</name>
</gene>
<sequence length="199" mass="21636" precursor="true">MKSRFSKLGVKQALAQSSIFAILLTLTFSAQALEVKGVKIDENAQVGSSTLVLNGAGLRTKMMFKVYAGALYLPQKQSDANAVINDHGNKRISMHFLRDVSSEQLLDGMNEGFADNNTQSEMTSIDAQLKIFQKMMVSAKEVKEGDVILLDCTTAGTQVSLNGRLLGKIDGELFNQALLRVWLGDHAVDTSLKKALLGQ</sequence>
<name>D7DMI8_METV0</name>
<dbReference type="InterPro" id="IPR016088">
    <property type="entry name" value="Chalcone_isomerase_3-sand"/>
</dbReference>
<dbReference type="eggNOG" id="ENOG502ZD7C">
    <property type="taxonomic scope" value="Bacteria"/>
</dbReference>
<dbReference type="PANTHER" id="PTHR47698">
    <property type="entry name" value="FATTY-ACID-BINDING PROTEIN 3, CHLOROPLASTIC"/>
    <property type="match status" value="1"/>
</dbReference>
<feature type="chain" id="PRO_5003094587" evidence="1">
    <location>
        <begin position="33"/>
        <end position="199"/>
    </location>
</feature>
<proteinExistence type="predicted"/>
<keyword evidence="3" id="KW-0472">Membrane</keyword>
<dbReference type="EMBL" id="CP002056">
    <property type="protein sequence ID" value="ADI30765.1"/>
    <property type="molecule type" value="Genomic_DNA"/>
</dbReference>
<dbReference type="Gene3D" id="3.50.70.10">
    <property type="match status" value="1"/>
</dbReference>
<evidence type="ECO:0000256" key="1">
    <source>
        <dbReference type="SAM" id="SignalP"/>
    </source>
</evidence>
<keyword evidence="4" id="KW-1185">Reference proteome</keyword>
<evidence type="ECO:0000313" key="3">
    <source>
        <dbReference type="EMBL" id="ADI30765.1"/>
    </source>
</evidence>
<evidence type="ECO:0000313" key="4">
    <source>
        <dbReference type="Proteomes" id="UP000000383"/>
    </source>
</evidence>
<dbReference type="HOGENOM" id="CLU_102167_0_0_4"/>
<feature type="domain" description="Chalcone isomerase" evidence="2">
    <location>
        <begin position="32"/>
        <end position="198"/>
    </location>
</feature>
<keyword evidence="3" id="KW-0449">Lipoprotein</keyword>
<dbReference type="SUPFAM" id="SSF54626">
    <property type="entry name" value="Chalcone isomerase"/>
    <property type="match status" value="1"/>
</dbReference>
<dbReference type="PANTHER" id="PTHR47698:SF2">
    <property type="entry name" value="FATTY-ACID-BINDING PROTEIN 3, CHLOROPLASTIC"/>
    <property type="match status" value="1"/>
</dbReference>